<feature type="transmembrane region" description="Helical" evidence="2">
    <location>
        <begin position="339"/>
        <end position="363"/>
    </location>
</feature>
<dbReference type="RefSeq" id="XP_001737136.1">
    <property type="nucleotide sequence ID" value="XM_001737084.1"/>
</dbReference>
<reference evidence="5" key="1">
    <citation type="submission" date="2007-12" db="EMBL/GenBank/DDBJ databases">
        <title>Annotation of Entamoeba dispar SAW760.</title>
        <authorList>
            <person name="Lorenzi H."/>
            <person name="Inman J."/>
            <person name="Schobel S."/>
            <person name="Amedeo P."/>
            <person name="Caler E."/>
        </authorList>
    </citation>
    <scope>NUCLEOTIDE SEQUENCE [LARGE SCALE GENOMIC DNA]</scope>
    <source>
        <strain evidence="5">ATCC PRA-260 / SAW760</strain>
    </source>
</reference>
<feature type="transmembrane region" description="Helical" evidence="2">
    <location>
        <begin position="259"/>
        <end position="280"/>
    </location>
</feature>
<dbReference type="InterPro" id="IPR029058">
    <property type="entry name" value="AB_hydrolase_fold"/>
</dbReference>
<dbReference type="GO" id="GO:0006629">
    <property type="term" value="P:lipid metabolic process"/>
    <property type="evidence" value="ECO:0007669"/>
    <property type="project" value="InterPro"/>
</dbReference>
<dbReference type="InterPro" id="IPR002921">
    <property type="entry name" value="Fungal_lipase-type"/>
</dbReference>
<dbReference type="GeneID" id="5882159"/>
<evidence type="ECO:0000256" key="1">
    <source>
        <dbReference type="SAM" id="MobiDB-lite"/>
    </source>
</evidence>
<feature type="transmembrane region" description="Helical" evidence="2">
    <location>
        <begin position="215"/>
        <end position="238"/>
    </location>
</feature>
<dbReference type="OMA" id="IRIPCYA"/>
<gene>
    <name evidence="4" type="ORF">EDI_081770</name>
</gene>
<dbReference type="eggNOG" id="ENOG502RF6M">
    <property type="taxonomic scope" value="Eukaryota"/>
</dbReference>
<organism evidence="5">
    <name type="scientific">Entamoeba dispar (strain ATCC PRA-260 / SAW760)</name>
    <dbReference type="NCBI Taxonomy" id="370354"/>
    <lineage>
        <taxon>Eukaryota</taxon>
        <taxon>Amoebozoa</taxon>
        <taxon>Evosea</taxon>
        <taxon>Archamoebae</taxon>
        <taxon>Mastigamoebida</taxon>
        <taxon>Entamoebidae</taxon>
        <taxon>Entamoeba</taxon>
    </lineage>
</organism>
<dbReference type="Pfam" id="PF01764">
    <property type="entry name" value="Lipase_3"/>
    <property type="match status" value="1"/>
</dbReference>
<dbReference type="VEuPathDB" id="AmoebaDB:EDI_081770"/>
<keyword evidence="2" id="KW-0812">Transmembrane</keyword>
<name>B0EFV0_ENTDS</name>
<feature type="transmembrane region" description="Helical" evidence="2">
    <location>
        <begin position="129"/>
        <end position="158"/>
    </location>
</feature>
<feature type="transmembrane region" description="Helical" evidence="2">
    <location>
        <begin position="67"/>
        <end position="91"/>
    </location>
</feature>
<feature type="transmembrane region" description="Helical" evidence="2">
    <location>
        <begin position="38"/>
        <end position="60"/>
    </location>
</feature>
<dbReference type="Gene3D" id="3.40.50.1820">
    <property type="entry name" value="alpha/beta hydrolase"/>
    <property type="match status" value="1"/>
</dbReference>
<dbReference type="EMBL" id="DS549119">
    <property type="protein sequence ID" value="EDR26596.1"/>
    <property type="molecule type" value="Genomic_DNA"/>
</dbReference>
<feature type="transmembrane region" description="Helical" evidence="2">
    <location>
        <begin position="292"/>
        <end position="312"/>
    </location>
</feature>
<keyword evidence="2" id="KW-1133">Transmembrane helix</keyword>
<accession>B0EFV0</accession>
<evidence type="ECO:0000256" key="2">
    <source>
        <dbReference type="SAM" id="Phobius"/>
    </source>
</evidence>
<dbReference type="KEGG" id="edi:EDI_081770"/>
<feature type="domain" description="Fungal lipase-type" evidence="3">
    <location>
        <begin position="521"/>
        <end position="618"/>
    </location>
</feature>
<dbReference type="Proteomes" id="UP000008076">
    <property type="component" value="Unassembled WGS sequence"/>
</dbReference>
<feature type="transmembrane region" description="Helical" evidence="2">
    <location>
        <begin position="170"/>
        <end position="195"/>
    </location>
</feature>
<evidence type="ECO:0000259" key="3">
    <source>
        <dbReference type="Pfam" id="PF01764"/>
    </source>
</evidence>
<feature type="compositionally biased region" description="Polar residues" evidence="1">
    <location>
        <begin position="463"/>
        <end position="475"/>
    </location>
</feature>
<dbReference type="AlphaFoldDB" id="B0EFV0"/>
<evidence type="ECO:0000313" key="4">
    <source>
        <dbReference type="EMBL" id="EDR26596.1"/>
    </source>
</evidence>
<dbReference type="OrthoDB" id="58570at2759"/>
<feature type="region of interest" description="Disordered" evidence="1">
    <location>
        <begin position="457"/>
        <end position="480"/>
    </location>
</feature>
<protein>
    <recommendedName>
        <fullName evidence="3">Fungal lipase-type domain-containing protein</fullName>
    </recommendedName>
</protein>
<evidence type="ECO:0000313" key="5">
    <source>
        <dbReference type="Proteomes" id="UP000008076"/>
    </source>
</evidence>
<sequence length="719" mass="81293">MGYCVRFKNNWKREVDLVVISIFNIMRVFSLFCQFQSLFFVSVMLLGIWFIFTSSSLYLFTSSFYSVLLIYGSPLLFVFVYRFILFSFQYISVSIKFYSNVSDKIIPKDGYRKQLEAVLTEFSSNNYNWIHIIGIIIPLFGVIVGLVGYLILEIVYNVHGKKNGHRAPSFLGTIGISYLVIGAAIQLLIFFIKIICDCKQQHEEISKELRDDEGYIFIISYLKCLPFFSILLIVYSLIFESDSKDNSKSNTKPSNCQCVAVAVITVICVILFLTFCGFYIGTVISTWQEGKWLLLYLIIFLFSILSNGVTIIKELRNRKFKEASDKADSHFGFDFNSSIILAIILIVIVVIIACIVVVMVYIMPNIKNKFKGDNTQEGIKNDESYLDLTQQLNGFLWDISYDYSFDNYDYYQESSKIERSTRSQSQLCSNDSYGITPAEYGCLSSLAYNEKSKKQYQKDFSEQRSNSDVSGSNENDSSEYEKIDQYLKNKGWEIQQHSKGELHYLVGIKTFTKGQPNKVKVISFRGTYSNWDRVYDVQLFSESAFPILSVTVFPLFTKQTLSKISYGLSFFGTKAFKKTDKTLLGIAKEVVAKEMKEGIPIVLTGHSLGGGIANLVGTDQGLPSFGISPPGTFLGSKGLGLKKKDVPVLVRAIIPDRDPVAAIGINGGIRIRIPCYANSLKCHGIHNSVCMIGELCNDKNMLELCKDTWLSWGFDGTNI</sequence>
<dbReference type="SUPFAM" id="SSF53474">
    <property type="entry name" value="alpha/beta-Hydrolases"/>
    <property type="match status" value="1"/>
</dbReference>
<proteinExistence type="predicted"/>
<keyword evidence="5" id="KW-1185">Reference proteome</keyword>
<keyword evidence="2" id="KW-0472">Membrane</keyword>